<dbReference type="EMBL" id="CACSIO010000023">
    <property type="protein sequence ID" value="CAA0116558.1"/>
    <property type="molecule type" value="Genomic_DNA"/>
</dbReference>
<gene>
    <name evidence="2" type="ORF">OPDIPICF_01871</name>
</gene>
<dbReference type="InterPro" id="IPR002545">
    <property type="entry name" value="CheW-lke_dom"/>
</dbReference>
<reference evidence="2 3" key="1">
    <citation type="submission" date="2019-11" db="EMBL/GenBank/DDBJ databases">
        <authorList>
            <person name="Holert J."/>
        </authorList>
    </citation>
    <scope>NUCLEOTIDE SEQUENCE [LARGE SCALE GENOMIC DNA]</scope>
    <source>
        <strain evidence="2">SB11_3</strain>
    </source>
</reference>
<accession>A0A5S9QGN8</accession>
<dbReference type="Proteomes" id="UP000441399">
    <property type="component" value="Unassembled WGS sequence"/>
</dbReference>
<sequence length="143" mass="16050">MTQHLQQFLHVQCQQFDLLVPVSQIHEVVGSAAAGTQTDQHTLRWRDENLPVMNLTAQLTGQVDQQVGDYLILSGAEGNHNVAVGVSQVVNIESLAEDAFSEIPQLDFPFNDYFDKAYVHPQRQQCIYRLKDMTLLAEVGEPT</sequence>
<dbReference type="OrthoDB" id="9863222at2"/>
<dbReference type="AlphaFoldDB" id="A0A5S9QGN8"/>
<feature type="domain" description="CheW-like" evidence="1">
    <location>
        <begin position="7"/>
        <end position="114"/>
    </location>
</feature>
<name>A0A5S9QGN8_9GAMM</name>
<keyword evidence="3" id="KW-1185">Reference proteome</keyword>
<evidence type="ECO:0000313" key="3">
    <source>
        <dbReference type="Proteomes" id="UP000441399"/>
    </source>
</evidence>
<evidence type="ECO:0000313" key="2">
    <source>
        <dbReference type="EMBL" id="CAA0116558.1"/>
    </source>
</evidence>
<dbReference type="GO" id="GO:0006935">
    <property type="term" value="P:chemotaxis"/>
    <property type="evidence" value="ECO:0007669"/>
    <property type="project" value="InterPro"/>
</dbReference>
<dbReference type="Pfam" id="PF01584">
    <property type="entry name" value="CheW"/>
    <property type="match status" value="1"/>
</dbReference>
<dbReference type="InterPro" id="IPR036061">
    <property type="entry name" value="CheW-like_dom_sf"/>
</dbReference>
<organism evidence="2 3">
    <name type="scientific">BD1-7 clade bacterium</name>
    <dbReference type="NCBI Taxonomy" id="2029982"/>
    <lineage>
        <taxon>Bacteria</taxon>
        <taxon>Pseudomonadati</taxon>
        <taxon>Pseudomonadota</taxon>
        <taxon>Gammaproteobacteria</taxon>
        <taxon>Cellvibrionales</taxon>
        <taxon>Spongiibacteraceae</taxon>
        <taxon>BD1-7 clade</taxon>
    </lineage>
</organism>
<proteinExistence type="predicted"/>
<protein>
    <recommendedName>
        <fullName evidence="1">CheW-like domain-containing protein</fullName>
    </recommendedName>
</protein>
<dbReference type="SUPFAM" id="SSF50341">
    <property type="entry name" value="CheW-like"/>
    <property type="match status" value="1"/>
</dbReference>
<dbReference type="GO" id="GO:0007165">
    <property type="term" value="P:signal transduction"/>
    <property type="evidence" value="ECO:0007669"/>
    <property type="project" value="InterPro"/>
</dbReference>
<evidence type="ECO:0000259" key="1">
    <source>
        <dbReference type="Pfam" id="PF01584"/>
    </source>
</evidence>